<keyword evidence="4" id="KW-0862">Zinc</keyword>
<sequence length="352" mass="38664">MEDGGYGKGFSSHQWPSDWNGFLPTSFVNSSSSSCEEGRNLRMLYGGGGEKHVAAGGDGGGGGGENVHLTCLNLGKRHYFEDGGEALGGKRGRGTGYYQTTSSSSSSSSAVPRCQVEGCHVTLTDAKDYHRRHKVCEAHSKAPKVVVLGAEQRFCQQCSRFHVVSEFDDSKRSCRRRLAGHNERRRKSANEFIARNPSQAENSTMECRFPSISSMTGCALSLLSSKTSWISSADLSSRSSAALRELIAENRAKVLAKQLFSDGDLHYVHNSTAGAQGYLTHSQHNQFDPDRSEACRLLPSWNHFHEPSMHVTLDLMQTPESSFGFMSGRSRPKEEEEECCAIWKSLEDAHVV</sequence>
<dbReference type="InterPro" id="IPR036893">
    <property type="entry name" value="SBP_sf"/>
</dbReference>
<comment type="subcellular location">
    <subcellularLocation>
        <location evidence="1">Nucleus</location>
    </subcellularLocation>
</comment>
<evidence type="ECO:0000313" key="11">
    <source>
        <dbReference type="EMBL" id="RWR80643.1"/>
    </source>
</evidence>
<evidence type="ECO:0000256" key="8">
    <source>
        <dbReference type="ARBA" id="ARBA00023242"/>
    </source>
</evidence>
<comment type="caution">
    <text evidence="11">The sequence shown here is derived from an EMBL/GenBank/DDBJ whole genome shotgun (WGS) entry which is preliminary data.</text>
</comment>
<reference evidence="11 12" key="1">
    <citation type="journal article" date="2019" name="Nat. Plants">
        <title>Stout camphor tree genome fills gaps in understanding of flowering plant genome evolution.</title>
        <authorList>
            <person name="Chaw S.M."/>
            <person name="Liu Y.C."/>
            <person name="Wu Y.W."/>
            <person name="Wang H.Y."/>
            <person name="Lin C.I."/>
            <person name="Wu C.S."/>
            <person name="Ke H.M."/>
            <person name="Chang L.Y."/>
            <person name="Hsu C.Y."/>
            <person name="Yang H.T."/>
            <person name="Sudianto E."/>
            <person name="Hsu M.H."/>
            <person name="Wu K.P."/>
            <person name="Wang L.N."/>
            <person name="Leebens-Mack J.H."/>
            <person name="Tsai I.J."/>
        </authorList>
    </citation>
    <scope>NUCLEOTIDE SEQUENCE [LARGE SCALE GENOMIC DNA]</scope>
    <source>
        <strain evidence="12">cv. Chaw 1501</strain>
        <tissue evidence="11">Young leaves</tissue>
    </source>
</reference>
<name>A0A443NQ45_9MAGN</name>
<dbReference type="InterPro" id="IPR044817">
    <property type="entry name" value="SBP-like"/>
</dbReference>
<dbReference type="GO" id="GO:0008270">
    <property type="term" value="F:zinc ion binding"/>
    <property type="evidence" value="ECO:0007669"/>
    <property type="project" value="UniProtKB-KW"/>
</dbReference>
<gene>
    <name evidence="11" type="ORF">CKAN_00929300</name>
</gene>
<dbReference type="OrthoDB" id="514967at2759"/>
<keyword evidence="8" id="KW-0539">Nucleus</keyword>
<proteinExistence type="predicted"/>
<organism evidence="11 12">
    <name type="scientific">Cinnamomum micranthum f. kanehirae</name>
    <dbReference type="NCBI Taxonomy" id="337451"/>
    <lineage>
        <taxon>Eukaryota</taxon>
        <taxon>Viridiplantae</taxon>
        <taxon>Streptophyta</taxon>
        <taxon>Embryophyta</taxon>
        <taxon>Tracheophyta</taxon>
        <taxon>Spermatophyta</taxon>
        <taxon>Magnoliopsida</taxon>
        <taxon>Magnoliidae</taxon>
        <taxon>Laurales</taxon>
        <taxon>Lauraceae</taxon>
        <taxon>Cinnamomum</taxon>
    </lineage>
</organism>
<dbReference type="Pfam" id="PF03110">
    <property type="entry name" value="SBP"/>
    <property type="match status" value="1"/>
</dbReference>
<dbReference type="STRING" id="337451.A0A443NQ45"/>
<dbReference type="EMBL" id="QPKB01000003">
    <property type="protein sequence ID" value="RWR80643.1"/>
    <property type="molecule type" value="Genomic_DNA"/>
</dbReference>
<keyword evidence="3 9" id="KW-0863">Zinc-finger</keyword>
<dbReference type="Gene3D" id="4.10.1100.10">
    <property type="entry name" value="Transcription factor, SBP-box domain"/>
    <property type="match status" value="1"/>
</dbReference>
<dbReference type="GO" id="GO:0003677">
    <property type="term" value="F:DNA binding"/>
    <property type="evidence" value="ECO:0007669"/>
    <property type="project" value="UniProtKB-KW"/>
</dbReference>
<accession>A0A443NQ45</accession>
<keyword evidence="7" id="KW-0804">Transcription</keyword>
<keyword evidence="5" id="KW-0805">Transcription regulation</keyword>
<dbReference type="PANTHER" id="PTHR31251:SF180">
    <property type="entry name" value="SBP-TYPE DOMAIN-CONTAINING PROTEIN"/>
    <property type="match status" value="1"/>
</dbReference>
<evidence type="ECO:0000313" key="12">
    <source>
        <dbReference type="Proteomes" id="UP000283530"/>
    </source>
</evidence>
<evidence type="ECO:0000256" key="4">
    <source>
        <dbReference type="ARBA" id="ARBA00022833"/>
    </source>
</evidence>
<dbReference type="SUPFAM" id="SSF103612">
    <property type="entry name" value="SBT domain"/>
    <property type="match status" value="1"/>
</dbReference>
<feature type="domain" description="SBP-type" evidence="10">
    <location>
        <begin position="111"/>
        <end position="188"/>
    </location>
</feature>
<evidence type="ECO:0000256" key="7">
    <source>
        <dbReference type="ARBA" id="ARBA00023163"/>
    </source>
</evidence>
<dbReference type="GO" id="GO:0005634">
    <property type="term" value="C:nucleus"/>
    <property type="evidence" value="ECO:0007669"/>
    <property type="project" value="UniProtKB-SubCell"/>
</dbReference>
<evidence type="ECO:0000256" key="2">
    <source>
        <dbReference type="ARBA" id="ARBA00022723"/>
    </source>
</evidence>
<evidence type="ECO:0000256" key="1">
    <source>
        <dbReference type="ARBA" id="ARBA00004123"/>
    </source>
</evidence>
<keyword evidence="12" id="KW-1185">Reference proteome</keyword>
<evidence type="ECO:0000256" key="3">
    <source>
        <dbReference type="ARBA" id="ARBA00022771"/>
    </source>
</evidence>
<evidence type="ECO:0000259" key="10">
    <source>
        <dbReference type="PROSITE" id="PS51141"/>
    </source>
</evidence>
<dbReference type="Proteomes" id="UP000283530">
    <property type="component" value="Unassembled WGS sequence"/>
</dbReference>
<dbReference type="FunFam" id="4.10.1100.10:FF:000001">
    <property type="entry name" value="Squamosa promoter-binding-like protein 14"/>
    <property type="match status" value="1"/>
</dbReference>
<dbReference type="PROSITE" id="PS51141">
    <property type="entry name" value="ZF_SBP"/>
    <property type="match status" value="1"/>
</dbReference>
<evidence type="ECO:0000256" key="5">
    <source>
        <dbReference type="ARBA" id="ARBA00023015"/>
    </source>
</evidence>
<dbReference type="AlphaFoldDB" id="A0A443NQ45"/>
<dbReference type="PANTHER" id="PTHR31251">
    <property type="entry name" value="SQUAMOSA PROMOTER-BINDING-LIKE PROTEIN 4"/>
    <property type="match status" value="1"/>
</dbReference>
<keyword evidence="6" id="KW-0238">DNA-binding</keyword>
<dbReference type="InterPro" id="IPR004333">
    <property type="entry name" value="SBP_dom"/>
</dbReference>
<evidence type="ECO:0000256" key="6">
    <source>
        <dbReference type="ARBA" id="ARBA00023125"/>
    </source>
</evidence>
<protein>
    <submittedName>
        <fullName evidence="11">Squamosa promoter-binding-like protein 7 isoform X1</fullName>
    </submittedName>
</protein>
<keyword evidence="2" id="KW-0479">Metal-binding</keyword>
<evidence type="ECO:0000256" key="9">
    <source>
        <dbReference type="PROSITE-ProRule" id="PRU00470"/>
    </source>
</evidence>